<dbReference type="EMBL" id="PPXG01000004">
    <property type="protein sequence ID" value="POH82631.1"/>
    <property type="molecule type" value="Genomic_DNA"/>
</dbReference>
<proteinExistence type="predicted"/>
<dbReference type="RefSeq" id="WP_015275432.1">
    <property type="nucleotide sequence ID" value="NZ_JAMOHQ010000004.1"/>
</dbReference>
<dbReference type="InterPro" id="IPR027417">
    <property type="entry name" value="P-loop_NTPase"/>
</dbReference>
<reference evidence="2 3" key="1">
    <citation type="submission" date="2018-01" db="EMBL/GenBank/DDBJ databases">
        <title>Denitrification phenotypes of diverse strains of Pseudomonas stutzeri.</title>
        <authorList>
            <person name="Milligan D.A."/>
            <person name="Bergaust L."/>
            <person name="Bakken L.R."/>
            <person name="Frostegard A."/>
        </authorList>
    </citation>
    <scope>NUCLEOTIDE SEQUENCE [LARGE SCALE GENOMIC DNA]</scope>
    <source>
        <strain evidence="2 3">24a13</strain>
    </source>
</reference>
<dbReference type="OrthoDB" id="8430782at2"/>
<protein>
    <submittedName>
        <fullName evidence="2">ATP-binding protein</fullName>
    </submittedName>
</protein>
<organism evidence="2 3">
    <name type="scientific">Stutzerimonas stutzeri</name>
    <name type="common">Pseudomonas stutzeri</name>
    <dbReference type="NCBI Taxonomy" id="316"/>
    <lineage>
        <taxon>Bacteria</taxon>
        <taxon>Pseudomonadati</taxon>
        <taxon>Pseudomonadota</taxon>
        <taxon>Gammaproteobacteria</taxon>
        <taxon>Pseudomonadales</taxon>
        <taxon>Pseudomonadaceae</taxon>
        <taxon>Stutzerimonas</taxon>
    </lineage>
</organism>
<dbReference type="GO" id="GO:0005524">
    <property type="term" value="F:ATP binding"/>
    <property type="evidence" value="ECO:0007669"/>
    <property type="project" value="UniProtKB-KW"/>
</dbReference>
<evidence type="ECO:0000313" key="2">
    <source>
        <dbReference type="EMBL" id="POH82631.1"/>
    </source>
</evidence>
<dbReference type="Gene3D" id="3.40.50.300">
    <property type="entry name" value="P-loop containing nucleotide triphosphate hydrolases"/>
    <property type="match status" value="1"/>
</dbReference>
<gene>
    <name evidence="2" type="ORF">CXK91_10455</name>
</gene>
<keyword evidence="2" id="KW-0547">Nucleotide-binding</keyword>
<keyword evidence="2" id="KW-0067">ATP-binding</keyword>
<dbReference type="InterPro" id="IPR007111">
    <property type="entry name" value="NACHT_NTPase"/>
</dbReference>
<evidence type="ECO:0000259" key="1">
    <source>
        <dbReference type="Pfam" id="PF05729"/>
    </source>
</evidence>
<accession>A0A2S4AMA9</accession>
<dbReference type="SUPFAM" id="SSF52540">
    <property type="entry name" value="P-loop containing nucleoside triphosphate hydrolases"/>
    <property type="match status" value="1"/>
</dbReference>
<dbReference type="Pfam" id="PF05729">
    <property type="entry name" value="NACHT"/>
    <property type="match status" value="1"/>
</dbReference>
<feature type="domain" description="NACHT" evidence="1">
    <location>
        <begin position="271"/>
        <end position="444"/>
    </location>
</feature>
<dbReference type="Proteomes" id="UP000237068">
    <property type="component" value="Unassembled WGS sequence"/>
</dbReference>
<evidence type="ECO:0000313" key="3">
    <source>
        <dbReference type="Proteomes" id="UP000237068"/>
    </source>
</evidence>
<comment type="caution">
    <text evidence="2">The sequence shown here is derived from an EMBL/GenBank/DDBJ whole genome shotgun (WGS) entry which is preliminary data.</text>
</comment>
<sequence length="1473" mass="164403">MSEDIKNTAITAAGYIYQNRQGLRVLCDWLDAPARYTRVRFECDDEAVAPTGLDDIVVERADSLLDLQQVKFTPDPNAHPLCWDWMLEKTGKTARSRSMLRKWFDAFKALEPARTGLFSLTTNRRPDADIEACLSGGKISFARIPEPRRSEVIAELGGEQDCEAFFSQLHIFHSDKGFDTLEQEVDARLRKHGTPEGIANLKYVALNWATRKNFPPPDGWITLEQVRTILRSTPAAPLPEDFVVPLGYEVPDETFHSEFARDTVNATGGAIVLTGPPGRGKSTYLSALCDTLAERGIPTVRHHYFLSTTERGRDRVNSYVVEQSIEAQVKRFHPDVQVPVGDLRSLLEACASHYKQLAKPFVLVLDGLDHVWRINAEDKRPLDDVFAQVIPCPDNMVLLVGTQPVDDVQLPTDLLAVAPKAEWRTLPAMSENAVLSYLRKAFQEGRFTTGFEGEDGVERQLQETATALRTQTNGHPLHVIYAVAELEHTSRSLSRWDVEQLKGDLSREAQFYYASLWQSLPPSLKDTLRLVCAFSFFWPRSAFGEIATKVGTAEPEVAKVEHLLHSSAAGLKVFHESLAVFVRATPGYVDRIEELMPAVASWLESSAPTSLRVNWLWTVQARLGDPKNLIAGLTRDWIMLRLEEGYPESLFDTLLSDALVAALDTKEFAEAYRLQHLKGRMVGGSRYQMQSDDMARLISFTFFLTTEESVVREALASRHEMDILQLAALGLALRTRGDEIVAEMCGEEALRRFRGLSRFSSRYSSSAGSDEFQFLVDAFARLGVIGATPTALAQLVSENGAAVWLPRVQILVEEGNLDDLMEVAASLAAGRSKNLISDACVRAAATAGVSITERDDFSALARTPLVAAVEAACKRVSKPMNEPIPIEWLNGNYYERKEDLATLAHHWFFSAVHLSLSMAVEGQTAFEFVRAPSYKDKANITDFLNALSAAGAQVAHQWWQGEFIDFHELFALLQTVEFRRFRQNHDESSAAEDFRSALHRIACDIRVGSILQGHFDDVPLTKETMEAAGQYVWFDSESFRTQYASGLLARMGDDAAAAFVESQRILLDAEICRETSVHLQTPLQLCSIALAHGLSASARELCKQTWELSTGYAHRKDPTLNNTVDAIGYLVDVAPNDSRRLLGRIAPQVHHVLDYTDGKGTRHVLAAADRLLAKLKPSALVIKYEEHIHAGDWSQAEDSLREYVVQGIEDGWPLDALMRTALHPEIHDVLSKLALEGNSRAAERLGVLREHVGWDIGLLQRPEYPGSSSESKPYTGDVTDFAPEQLSDLLDSLSASHSEQEKLLRDWYQHWDKAGQGKRLLSALDGLLLSEKGWPSGVLVLSDLAFQTRRKLSGVKAAWKYLVQAHIRNGAWVGFAEKEEKTLSRLDLVVKHYPQRCDEFVAATTYAMFGDPEPPRVAPTEVMVYFYARQNRIAEAVKFAETMVNCVIEDTRTLPLERPRWAAELVSSEIAEA</sequence>
<name>A0A2S4AMA9_STUST</name>